<accession>A0A657PVI8</accession>
<dbReference type="SUPFAM" id="SSF53448">
    <property type="entry name" value="Nucleotide-diphospho-sugar transferases"/>
    <property type="match status" value="1"/>
</dbReference>
<feature type="binding site" evidence="8">
    <location>
        <position position="35"/>
    </location>
    <ligand>
        <name>GTP</name>
        <dbReference type="ChEBI" id="CHEBI:37565"/>
    </ligand>
</feature>
<evidence type="ECO:0000256" key="7">
    <source>
        <dbReference type="ARBA" id="ARBA00023150"/>
    </source>
</evidence>
<dbReference type="CDD" id="cd02503">
    <property type="entry name" value="MobA"/>
    <property type="match status" value="1"/>
</dbReference>
<dbReference type="GO" id="GO:0046872">
    <property type="term" value="F:metal ion binding"/>
    <property type="evidence" value="ECO:0007669"/>
    <property type="project" value="UniProtKB-KW"/>
</dbReference>
<feature type="domain" description="MobA-like NTP transferase" evidence="9">
    <location>
        <begin position="19"/>
        <end position="174"/>
    </location>
</feature>
<dbReference type="GO" id="GO:0005525">
    <property type="term" value="F:GTP binding"/>
    <property type="evidence" value="ECO:0007669"/>
    <property type="project" value="UniProtKB-UniRule"/>
</dbReference>
<evidence type="ECO:0000256" key="2">
    <source>
        <dbReference type="ARBA" id="ARBA00022679"/>
    </source>
</evidence>
<comment type="cofactor">
    <cofactor evidence="8">
        <name>Mg(2+)</name>
        <dbReference type="ChEBI" id="CHEBI:18420"/>
    </cofactor>
</comment>
<evidence type="ECO:0000313" key="11">
    <source>
        <dbReference type="Proteomes" id="UP000250928"/>
    </source>
</evidence>
<dbReference type="GO" id="GO:0005737">
    <property type="term" value="C:cytoplasm"/>
    <property type="evidence" value="ECO:0007669"/>
    <property type="project" value="UniProtKB-SubCell"/>
</dbReference>
<evidence type="ECO:0000256" key="8">
    <source>
        <dbReference type="HAMAP-Rule" id="MF_00316"/>
    </source>
</evidence>
<dbReference type="PANTHER" id="PTHR19136">
    <property type="entry name" value="MOLYBDENUM COFACTOR GUANYLYLTRANSFERASE"/>
    <property type="match status" value="1"/>
</dbReference>
<comment type="function">
    <text evidence="8">Transfers a GMP moiety from GTP to Mo-molybdopterin (Mo-MPT) cofactor (Moco or molybdenum cofactor) to form Mo-molybdopterin guanine dinucleotide (Mo-MGD) cofactor.</text>
</comment>
<dbReference type="Pfam" id="PF12804">
    <property type="entry name" value="NTP_transf_3"/>
    <property type="match status" value="1"/>
</dbReference>
<gene>
    <name evidence="8" type="primary">mobA</name>
    <name evidence="10" type="ORF">C3L24_03560</name>
</gene>
<comment type="caution">
    <text evidence="10">The sequence shown here is derived from an EMBL/GenBank/DDBJ whole genome shotgun (WGS) entry which is preliminary data.</text>
</comment>
<comment type="similarity">
    <text evidence="8">Belongs to the MobA family.</text>
</comment>
<keyword evidence="10" id="KW-0548">Nucleotidyltransferase</keyword>
<dbReference type="EMBL" id="PQCO01000133">
    <property type="protein sequence ID" value="PUE04251.1"/>
    <property type="molecule type" value="Genomic_DNA"/>
</dbReference>
<dbReference type="Gene3D" id="3.90.550.10">
    <property type="entry name" value="Spore Coat Polysaccharide Biosynthesis Protein SpsA, Chain A"/>
    <property type="match status" value="1"/>
</dbReference>
<feature type="binding site" evidence="8">
    <location>
        <position position="111"/>
    </location>
    <ligand>
        <name>GTP</name>
        <dbReference type="ChEBI" id="CHEBI:37565"/>
    </ligand>
</feature>
<dbReference type="EC" id="2.7.7.77" evidence="8"/>
<keyword evidence="6 8" id="KW-0342">GTP-binding</keyword>
<dbReference type="PANTHER" id="PTHR19136:SF81">
    <property type="entry name" value="MOLYBDENUM COFACTOR GUANYLYLTRANSFERASE"/>
    <property type="match status" value="1"/>
</dbReference>
<evidence type="ECO:0000256" key="3">
    <source>
        <dbReference type="ARBA" id="ARBA00022723"/>
    </source>
</evidence>
<comment type="subunit">
    <text evidence="8">Monomer.</text>
</comment>
<dbReference type="Proteomes" id="UP000250928">
    <property type="component" value="Unassembled WGS sequence"/>
</dbReference>
<comment type="catalytic activity">
    <reaction evidence="8">
        <text>Mo-molybdopterin + GTP + H(+) = Mo-molybdopterin guanine dinucleotide + diphosphate</text>
        <dbReference type="Rhea" id="RHEA:34243"/>
        <dbReference type="ChEBI" id="CHEBI:15378"/>
        <dbReference type="ChEBI" id="CHEBI:33019"/>
        <dbReference type="ChEBI" id="CHEBI:37565"/>
        <dbReference type="ChEBI" id="CHEBI:71302"/>
        <dbReference type="ChEBI" id="CHEBI:71310"/>
        <dbReference type="EC" id="2.7.7.77"/>
    </reaction>
</comment>
<keyword evidence="4 8" id="KW-0547">Nucleotide-binding</keyword>
<comment type="domain">
    <text evidence="8">The N-terminal domain determines nucleotide recognition and specific binding, while the C-terminal domain determines the specific binding to the target protein.</text>
</comment>
<dbReference type="GO" id="GO:0061603">
    <property type="term" value="F:molybdenum cofactor guanylyltransferase activity"/>
    <property type="evidence" value="ECO:0007669"/>
    <property type="project" value="UniProtKB-EC"/>
</dbReference>
<proteinExistence type="inferred from homology"/>
<feature type="binding site" evidence="8">
    <location>
        <position position="111"/>
    </location>
    <ligand>
        <name>Mg(2+)</name>
        <dbReference type="ChEBI" id="CHEBI:18420"/>
    </ligand>
</feature>
<dbReference type="InterPro" id="IPR013482">
    <property type="entry name" value="Molybde_CF_guanTrfase"/>
</dbReference>
<keyword evidence="5 8" id="KW-0460">Magnesium</keyword>
<dbReference type="NCBIfam" id="TIGR02665">
    <property type="entry name" value="molyb_mobA"/>
    <property type="match status" value="1"/>
</dbReference>
<name>A0A657PVI8_9GAMM</name>
<feature type="binding site" evidence="8">
    <location>
        <position position="81"/>
    </location>
    <ligand>
        <name>GTP</name>
        <dbReference type="ChEBI" id="CHEBI:37565"/>
    </ligand>
</feature>
<dbReference type="HAMAP" id="MF_00316">
    <property type="entry name" value="MobA"/>
    <property type="match status" value="1"/>
</dbReference>
<dbReference type="InterPro" id="IPR025877">
    <property type="entry name" value="MobA-like_NTP_Trfase"/>
</dbReference>
<evidence type="ECO:0000256" key="4">
    <source>
        <dbReference type="ARBA" id="ARBA00022741"/>
    </source>
</evidence>
<keyword evidence="2 8" id="KW-0808">Transferase</keyword>
<feature type="binding site" evidence="8">
    <location>
        <begin position="22"/>
        <end position="24"/>
    </location>
    <ligand>
        <name>GTP</name>
        <dbReference type="ChEBI" id="CHEBI:37565"/>
    </ligand>
</feature>
<evidence type="ECO:0000256" key="5">
    <source>
        <dbReference type="ARBA" id="ARBA00022842"/>
    </source>
</evidence>
<protein>
    <recommendedName>
        <fullName evidence="8">Molybdenum cofactor guanylyltransferase</fullName>
        <shortName evidence="8">MoCo guanylyltransferase</shortName>
        <ecNumber evidence="8">2.7.7.77</ecNumber>
    </recommendedName>
    <alternativeName>
        <fullName evidence="8">GTP:molybdopterin guanylyltransferase</fullName>
    </alternativeName>
    <alternativeName>
        <fullName evidence="8">Mo-MPT guanylyltransferase</fullName>
    </alternativeName>
    <alternativeName>
        <fullName evidence="8">Molybdopterin guanylyltransferase</fullName>
    </alternativeName>
    <alternativeName>
        <fullName evidence="8">Molybdopterin-guanine dinucleotide synthase</fullName>
        <shortName evidence="8">MGD synthase</shortName>
    </alternativeName>
</protein>
<comment type="subcellular location">
    <subcellularLocation>
        <location evidence="8">Cytoplasm</location>
    </subcellularLocation>
</comment>
<evidence type="ECO:0000256" key="1">
    <source>
        <dbReference type="ARBA" id="ARBA00022490"/>
    </source>
</evidence>
<keyword evidence="7 8" id="KW-0501">Molybdenum cofactor biosynthesis</keyword>
<evidence type="ECO:0000313" key="10">
    <source>
        <dbReference type="EMBL" id="PUE04251.1"/>
    </source>
</evidence>
<keyword evidence="3 8" id="KW-0479">Metal-binding</keyword>
<dbReference type="AlphaFoldDB" id="A0A657PVI8"/>
<keyword evidence="1 8" id="KW-0963">Cytoplasm</keyword>
<evidence type="ECO:0000256" key="6">
    <source>
        <dbReference type="ARBA" id="ARBA00023134"/>
    </source>
</evidence>
<sequence>MCRRQPRERSGLHEQAVTGVILAGGRATRMGGVDKGLIDLAGQPMIEHVIRGLAPQVSHLLINANRSRERYARYGYPVFSDGVADFAGPLAGIAAALERAPTELVLTVPCDGPWLPDDLLERLWARLLESRADVCVCHDGKRRQPVFGLFHRRLLPDILDYLASGERRLQRWLDLQRATTADFSGSSELFTNVNTPEERERVNALLLATGPADTP</sequence>
<dbReference type="InterPro" id="IPR029044">
    <property type="entry name" value="Nucleotide-diphossugar_trans"/>
</dbReference>
<evidence type="ECO:0000259" key="9">
    <source>
        <dbReference type="Pfam" id="PF12804"/>
    </source>
</evidence>
<reference evidence="10 11" key="1">
    <citation type="submission" date="2018-01" db="EMBL/GenBank/DDBJ databases">
        <title>Novel co-symbiosis in the lucinid bivalve Phacoides pectinatus.</title>
        <authorList>
            <person name="Lim S.J."/>
            <person name="Davis B.G."/>
            <person name="Gill D.E."/>
            <person name="Engel A.S."/>
            <person name="Anderson L.C."/>
            <person name="Campbell B.J."/>
        </authorList>
    </citation>
    <scope>NUCLEOTIDE SEQUENCE [LARGE SCALE GENOMIC DNA]</scope>
    <source>
        <strain evidence="10">N3_P5</strain>
    </source>
</reference>
<dbReference type="GO" id="GO:1902758">
    <property type="term" value="P:bis(molybdopterin guanine dinucleotide)molybdenum biosynthetic process"/>
    <property type="evidence" value="ECO:0007669"/>
    <property type="project" value="TreeGrafter"/>
</dbReference>
<organism evidence="10 11">
    <name type="scientific">Candidatus Sedimenticola endophacoides</name>
    <dbReference type="NCBI Taxonomy" id="2548426"/>
    <lineage>
        <taxon>Bacteria</taxon>
        <taxon>Pseudomonadati</taxon>
        <taxon>Pseudomonadota</taxon>
        <taxon>Gammaproteobacteria</taxon>
        <taxon>Chromatiales</taxon>
        <taxon>Sedimenticolaceae</taxon>
        <taxon>Sedimenticola</taxon>
    </lineage>
</organism>
<feature type="binding site" evidence="8">
    <location>
        <position position="63"/>
    </location>
    <ligand>
        <name>GTP</name>
        <dbReference type="ChEBI" id="CHEBI:37565"/>
    </ligand>
</feature>